<evidence type="ECO:0000313" key="3">
    <source>
        <dbReference type="EMBL" id="QRZ35669.1"/>
    </source>
</evidence>
<evidence type="ECO:0000313" key="1">
    <source>
        <dbReference type="EMBL" id="ARD96981.1"/>
    </source>
</evidence>
<dbReference type="Proteomes" id="UP001055586">
    <property type="component" value="Chromosome"/>
</dbReference>
<dbReference type="AlphaFoldDB" id="A0A1V0P3U8"/>
<dbReference type="EMBL" id="CP031926">
    <property type="protein sequence ID" value="QRZ35669.1"/>
    <property type="molecule type" value="Genomic_DNA"/>
</dbReference>
<sequence>MTEFITIDEAKLLFTECLAKSRHHIEVDDVTDKLFDGKSVATFTFMGNGYQVELEA</sequence>
<evidence type="ECO:0000313" key="4">
    <source>
        <dbReference type="Proteomes" id="UP000192095"/>
    </source>
</evidence>
<organism evidence="2 4">
    <name type="scientific">Lactococcus lactis subsp. lactis</name>
    <name type="common">Streptococcus lactis</name>
    <dbReference type="NCBI Taxonomy" id="1360"/>
    <lineage>
        <taxon>Bacteria</taxon>
        <taxon>Bacillati</taxon>
        <taxon>Bacillota</taxon>
        <taxon>Bacilli</taxon>
        <taxon>Lactobacillales</taxon>
        <taxon>Streptococcaceae</taxon>
        <taxon>Lactococcus</taxon>
    </lineage>
</organism>
<dbReference type="EMBL" id="CP015902">
    <property type="protein sequence ID" value="ARE21445.1"/>
    <property type="molecule type" value="Genomic_DNA"/>
</dbReference>
<reference evidence="2" key="3">
    <citation type="submission" date="2023-07" db="EMBL/GenBank/DDBJ databases">
        <authorList>
            <person name="McDonnell B."/>
        </authorList>
    </citation>
    <scope>NUCLEOTIDE SEQUENCE</scope>
    <source>
        <strain evidence="3">223</strain>
        <strain evidence="2">UC06</strain>
    </source>
</reference>
<evidence type="ECO:0000313" key="2">
    <source>
        <dbReference type="EMBL" id="ARE21445.1"/>
    </source>
</evidence>
<reference evidence="3" key="2">
    <citation type="journal article" date="2020" name="Mol. Microbiol.">
        <title>The CWPS Rubik's cube: Linking diversity of cell wall polysaccharide structures with the encoded biosynthetic machinery of selected Lactococcus lactis strains.</title>
        <authorList>
            <person name="Mahony J."/>
            <person name="Frantzen C."/>
            <person name="Vinogradov E."/>
            <person name="Sadovskaya I."/>
            <person name="Theodorou I."/>
            <person name="Kelleher P."/>
            <person name="Chapot-Chartier M.P."/>
            <person name="Cambillau C."/>
            <person name="Holo H."/>
            <person name="van Sinderen D."/>
        </authorList>
    </citation>
    <scope>NUCLEOTIDE SEQUENCE</scope>
    <source>
        <strain evidence="3">223</strain>
    </source>
</reference>
<dbReference type="InterPro" id="IPR012450">
    <property type="entry name" value="Phage_bIL310_Orf15"/>
</dbReference>
<accession>A0A1V0P3U8</accession>
<reference evidence="2 4" key="1">
    <citation type="journal article" date="2017" name="BMC Genomics">
        <title>Comparative and functional genomics of the Lactococcus lactis taxon; insights into evolution and niche adaptation.</title>
        <authorList>
            <person name="Kelleher P."/>
            <person name="Bottacini F."/>
            <person name="Mahony J."/>
            <person name="Kilcawley K.N."/>
            <person name="van Sinderen D."/>
        </authorList>
    </citation>
    <scope>NUCLEOTIDE SEQUENCE [LARGE SCALE GENOMIC DNA]</scope>
    <source>
        <strain evidence="2 4">UC06</strain>
    </source>
</reference>
<gene>
    <name evidence="3" type="ORF">LL223_2031</name>
    <name evidence="1" type="ORF">LL229_2101</name>
    <name evidence="2" type="ORF">LLUC06_1903</name>
</gene>
<protein>
    <submittedName>
        <fullName evidence="2">DUF1655 domain-containing protein</fullName>
    </submittedName>
</protein>
<dbReference type="RefSeq" id="WP_010906219.1">
    <property type="nucleotide sequence ID" value="NZ_CAKMBL010000002.1"/>
</dbReference>
<reference evidence="1" key="4">
    <citation type="submission" date="2023-09" db="EMBL/GenBank/DDBJ databases">
        <title>Complete Genomes and Methylome analysis of Lactococcus lactis subs lactis strains.</title>
        <authorList>
            <person name="Fomenkov A."/>
            <person name="McDonnell B."/>
            <person name="Sun L."/>
            <person name="Van Sinderen D."/>
            <person name="Roberts R.J."/>
        </authorList>
    </citation>
    <scope>NUCLEOTIDE SEQUENCE</scope>
    <source>
        <strain evidence="1">229</strain>
    </source>
</reference>
<dbReference type="Proteomes" id="UP000192095">
    <property type="component" value="Chromosome"/>
</dbReference>
<dbReference type="Proteomes" id="UP000663169">
    <property type="component" value="Chromosome"/>
</dbReference>
<name>A0A1V0P3U8_LACLL</name>
<proteinExistence type="predicted"/>
<dbReference type="Pfam" id="PF07868">
    <property type="entry name" value="DUF1655"/>
    <property type="match status" value="1"/>
</dbReference>
<dbReference type="EMBL" id="CP090823">
    <property type="protein sequence ID" value="ARD96981.1"/>
    <property type="molecule type" value="Genomic_DNA"/>
</dbReference>